<dbReference type="HOGENOM" id="CLU_002055_4_0_1"/>
<evidence type="ECO:0008006" key="4">
    <source>
        <dbReference type="Google" id="ProtNLM"/>
    </source>
</evidence>
<organism evidence="2 3">
    <name type="scientific">Sclerotinia borealis (strain F-4128)</name>
    <dbReference type="NCBI Taxonomy" id="1432307"/>
    <lineage>
        <taxon>Eukaryota</taxon>
        <taxon>Fungi</taxon>
        <taxon>Dikarya</taxon>
        <taxon>Ascomycota</taxon>
        <taxon>Pezizomycotina</taxon>
        <taxon>Leotiomycetes</taxon>
        <taxon>Helotiales</taxon>
        <taxon>Sclerotiniaceae</taxon>
        <taxon>Sclerotinia</taxon>
    </lineage>
</organism>
<dbReference type="Proteomes" id="UP000019487">
    <property type="component" value="Unassembled WGS sequence"/>
</dbReference>
<dbReference type="InterPro" id="IPR036397">
    <property type="entry name" value="RNaseH_sf"/>
</dbReference>
<feature type="compositionally biased region" description="Basic and acidic residues" evidence="1">
    <location>
        <begin position="194"/>
        <end position="211"/>
    </location>
</feature>
<accession>W9C7G0</accession>
<sequence>MSEHSQENEQSKLEYYAAKKKYRNWTIVDKDPNADIDEINEYTLYKCIQYNEENVIDIDLAELVYYDFGQFTLEDISVIDRHLLQQIRQTLRYRGLCIAPGPDIATAIFNATRTSKYTRWTEAQIKDFIKNNPELDPKFRSGICTHMIYTDFEQQPASPSLPGNPAKSIASPERYYNELPSGSIKFRSTAVKPFYEKPENPGKKQEIEQEARTPAPLRRPLSTPQVIIQQQQQLPQPQVSPPTIQPHMQLRSHARSNLSNIINIDQIDQVKINQIDQIDQIQIDQINQIVQGPQLSIFCQDKTDEEEHIDYTDETFFGSAQEIPSIYVESRRKEINGLIENSVFKTVPLSEVPKGIRIFNSRFVDEIKNEGTDKAYPKSRLIVQAFKDQNKTLAYVQSTTDLSRLFYIRPPAEIDIGPNFIFQIIRPLYGVPEAGNHWFNTYHNHHISKLGMAQSTYNPCLMYTKDRAKNGFGIVGLQTDDTLIVGDTLFLTQEQEQLESAKFLAKNREQLTENTPVKFNGGIITLEKDEIYLNQEKQCDNLRLVTVKEADIHGTKGKVRRSATPRDQYVAHRARGAYIASVYQPEASFDLSVAAQIVHPKEKDTKALNKHSLKLIVFTDASFANNQDLSSQIGYVIALVDKDNNANIIHWSSIKCKRVTRSVLASEVYGLTFGFDSGAAIKGTITAILQLEKPIPLVVCTDSKSAYDLLTKLGTTSEKRLMIDIISLRESYEYREITEVKWIDGESNPADAMTKGKPCQALRGLIDDNKVRIKVTEWVERE</sequence>
<comment type="caution">
    <text evidence="2">The sequence shown here is derived from an EMBL/GenBank/DDBJ whole genome shotgun (WGS) entry which is preliminary data.</text>
</comment>
<dbReference type="OrthoDB" id="3562262at2759"/>
<dbReference type="Gene3D" id="3.30.420.10">
    <property type="entry name" value="Ribonuclease H-like superfamily/Ribonuclease H"/>
    <property type="match status" value="1"/>
</dbReference>
<proteinExistence type="predicted"/>
<keyword evidence="3" id="KW-1185">Reference proteome</keyword>
<name>W9C7G0_SCLBF</name>
<evidence type="ECO:0000313" key="2">
    <source>
        <dbReference type="EMBL" id="ESZ92707.1"/>
    </source>
</evidence>
<dbReference type="AlphaFoldDB" id="W9C7G0"/>
<reference evidence="2 3" key="1">
    <citation type="journal article" date="2014" name="Genome Announc.">
        <title>Draft genome sequence of Sclerotinia borealis, a psychrophilic plant pathogenic fungus.</title>
        <authorList>
            <person name="Mardanov A.V."/>
            <person name="Beletsky A.V."/>
            <person name="Kadnikov V.V."/>
            <person name="Ignatov A.N."/>
            <person name="Ravin N.V."/>
        </authorList>
    </citation>
    <scope>NUCLEOTIDE SEQUENCE [LARGE SCALE GENOMIC DNA]</scope>
    <source>
        <strain evidence="3">F-4157</strain>
    </source>
</reference>
<feature type="region of interest" description="Disordered" evidence="1">
    <location>
        <begin position="194"/>
        <end position="219"/>
    </location>
</feature>
<dbReference type="EMBL" id="AYSA01000366">
    <property type="protein sequence ID" value="ESZ92707.1"/>
    <property type="molecule type" value="Genomic_DNA"/>
</dbReference>
<gene>
    <name evidence="2" type="ORF">SBOR_6919</name>
</gene>
<evidence type="ECO:0000313" key="3">
    <source>
        <dbReference type="Proteomes" id="UP000019487"/>
    </source>
</evidence>
<dbReference type="STRING" id="1432307.W9C7G0"/>
<evidence type="ECO:0000256" key="1">
    <source>
        <dbReference type="SAM" id="MobiDB-lite"/>
    </source>
</evidence>
<dbReference type="CDD" id="cd09272">
    <property type="entry name" value="RNase_HI_RT_Ty1"/>
    <property type="match status" value="1"/>
</dbReference>
<protein>
    <recommendedName>
        <fullName evidence="4">Reverse transcriptase Ty1/copia-type domain-containing protein</fullName>
    </recommendedName>
</protein>
<dbReference type="GO" id="GO:0003676">
    <property type="term" value="F:nucleic acid binding"/>
    <property type="evidence" value="ECO:0007669"/>
    <property type="project" value="InterPro"/>
</dbReference>